<comment type="caution">
    <text evidence="1">The sequence shown here is derived from an EMBL/GenBank/DDBJ whole genome shotgun (WGS) entry which is preliminary data.</text>
</comment>
<sequence length="179" mass="20423">MVQSFTAPPILSSKYTICDKKNVRVVLDLGIQFKDFSWILAGVELSNAQIFTPDQAGRYSLIAKDWQGCAFFADFEVEEKCEPELRYPNAIRTGDPERSFEIYPDNLVDELELFIYNRWGQLIYHCEDKKLEDGVKSSCVWDGTFNSTAVPNSSYSVLLRIRVKGQNLTVVQKTSVTVF</sequence>
<evidence type="ECO:0000313" key="2">
    <source>
        <dbReference type="Proteomes" id="UP000256405"/>
    </source>
</evidence>
<dbReference type="Proteomes" id="UP000256405">
    <property type="component" value="Unassembled WGS sequence"/>
</dbReference>
<proteinExistence type="predicted"/>
<reference evidence="1 2" key="1">
    <citation type="submission" date="2018-08" db="EMBL/GenBank/DDBJ databases">
        <title>Genomic Encyclopedia of Archaeal and Bacterial Type Strains, Phase II (KMG-II): from individual species to whole genera.</title>
        <authorList>
            <person name="Goeker M."/>
        </authorList>
    </citation>
    <scope>NUCLEOTIDE SEQUENCE [LARGE SCALE GENOMIC DNA]</scope>
    <source>
        <strain evidence="1 2">DSM 15986</strain>
    </source>
</reference>
<dbReference type="Pfam" id="PF13585">
    <property type="entry name" value="CHU_C"/>
    <property type="match status" value="1"/>
</dbReference>
<dbReference type="EMBL" id="QUNF01000035">
    <property type="protein sequence ID" value="REG78368.1"/>
    <property type="molecule type" value="Genomic_DNA"/>
</dbReference>
<dbReference type="AlphaFoldDB" id="A0A3E0DA05"/>
<evidence type="ECO:0000313" key="1">
    <source>
        <dbReference type="EMBL" id="REG78368.1"/>
    </source>
</evidence>
<dbReference type="RefSeq" id="WP_205635847.1">
    <property type="nucleotide sequence ID" value="NZ_MSSW01000033.1"/>
</dbReference>
<name>A0A3E0DA05_9BACT</name>
<gene>
    <name evidence="1" type="ORF">C8N25_13510</name>
</gene>
<organism evidence="1 2">
    <name type="scientific">Algoriphagus antarcticus</name>
    <dbReference type="NCBI Taxonomy" id="238540"/>
    <lineage>
        <taxon>Bacteria</taxon>
        <taxon>Pseudomonadati</taxon>
        <taxon>Bacteroidota</taxon>
        <taxon>Cytophagia</taxon>
        <taxon>Cytophagales</taxon>
        <taxon>Cyclobacteriaceae</taxon>
        <taxon>Algoriphagus</taxon>
    </lineage>
</organism>
<keyword evidence="2" id="KW-1185">Reference proteome</keyword>
<protein>
    <submittedName>
        <fullName evidence="1">CHU domain-containing protein</fullName>
    </submittedName>
</protein>
<accession>A0A3E0DA05</accession>